<feature type="region of interest" description="Disordered" evidence="20">
    <location>
        <begin position="1"/>
        <end position="27"/>
    </location>
</feature>
<feature type="transmembrane region" description="Helical" evidence="21">
    <location>
        <begin position="41"/>
        <end position="60"/>
    </location>
</feature>
<keyword evidence="17" id="KW-0066">ATP synthesis</keyword>
<evidence type="ECO:0000313" key="23">
    <source>
        <dbReference type="EMBL" id="AGZ90283.1"/>
    </source>
</evidence>
<dbReference type="GO" id="GO:0045259">
    <property type="term" value="C:proton-transporting ATP synthase complex"/>
    <property type="evidence" value="ECO:0007669"/>
    <property type="project" value="UniProtKB-KW"/>
</dbReference>
<evidence type="ECO:0000256" key="21">
    <source>
        <dbReference type="SAM" id="Phobius"/>
    </source>
</evidence>
<evidence type="ECO:0000256" key="5">
    <source>
        <dbReference type="ARBA" id="ARBA00012473"/>
    </source>
</evidence>
<comment type="subunit">
    <text evidence="4">F-type ATPases have 2 components, CF(1) - the catalytic core - and CF(0) - the membrane proton channel. CF(1) has five subunits: alpha(3), beta(3), gamma(1), delta(1), epsilon(1). CF(0) has three main subunits: a, b and c.</text>
</comment>
<dbReference type="EMBL" id="KF060941">
    <property type="protein sequence ID" value="AGZ90283.1"/>
    <property type="molecule type" value="Genomic_DNA"/>
</dbReference>
<evidence type="ECO:0000259" key="22">
    <source>
        <dbReference type="Pfam" id="PF02326"/>
    </source>
</evidence>
<keyword evidence="13 21" id="KW-1133">Transmembrane helix</keyword>
<sequence>MFWNPQLGVTKEPARGRPSCEKGARKGPSRYIMPQLDSTTFFTQFFWLCVLFFTYYILIINKPLPYISRILKVRAKLIEKPRRDASAVDAGDPHGDPKGERSPGFQTHPATGNLLKASAQQSVAGPHPVVLDTLSQCQSFLLRARTNKATWLQNQQVIQWNKIASTETIHLGQFNIWQTLIKNLLRQAQISFIGAGSYVPPSYNSNDFLVAFFLSLFRKTQRKVAKRSTSDFNKVTAKNFDGTVTASKAKKIRTKK</sequence>
<evidence type="ECO:0000256" key="12">
    <source>
        <dbReference type="ARBA" id="ARBA00022967"/>
    </source>
</evidence>
<keyword evidence="6" id="KW-0813">Transport</keyword>
<feature type="compositionally biased region" description="Basic and acidic residues" evidence="20">
    <location>
        <begin position="12"/>
        <end position="24"/>
    </location>
</feature>
<feature type="compositionally biased region" description="Basic and acidic residues" evidence="20">
    <location>
        <begin position="84"/>
        <end position="101"/>
    </location>
</feature>
<evidence type="ECO:0000256" key="20">
    <source>
        <dbReference type="SAM" id="MobiDB-lite"/>
    </source>
</evidence>
<keyword evidence="10" id="KW-0375">Hydrogen ion transport</keyword>
<organism evidence="23">
    <name type="scientific">Entransia fimbriata</name>
    <dbReference type="NCBI Taxonomy" id="130991"/>
    <lineage>
        <taxon>Eukaryota</taxon>
        <taxon>Viridiplantae</taxon>
        <taxon>Streptophyta</taxon>
        <taxon>Klebsormidiophyceae</taxon>
        <taxon>Entransiales</taxon>
        <taxon>Entransiaceae</taxon>
        <taxon>Entransia</taxon>
    </lineage>
</organism>
<dbReference type="PANTHER" id="PTHR36816">
    <property type="entry name" value="ATP SYNTHASE PROTEIN YMF19"/>
    <property type="match status" value="1"/>
</dbReference>
<feature type="region of interest" description="Disordered" evidence="20">
    <location>
        <begin position="84"/>
        <end position="110"/>
    </location>
</feature>
<dbReference type="InterPro" id="IPR003319">
    <property type="entry name" value="YMF19-like_N"/>
</dbReference>
<evidence type="ECO:0000256" key="11">
    <source>
        <dbReference type="ARBA" id="ARBA00022840"/>
    </source>
</evidence>
<evidence type="ECO:0000256" key="16">
    <source>
        <dbReference type="ARBA" id="ARBA00023136"/>
    </source>
</evidence>
<dbReference type="EC" id="7.1.2.2" evidence="5"/>
<evidence type="ECO:0000256" key="19">
    <source>
        <dbReference type="ARBA" id="ARBA00048383"/>
    </source>
</evidence>
<dbReference type="GO" id="GO:0031966">
    <property type="term" value="C:mitochondrial membrane"/>
    <property type="evidence" value="ECO:0007669"/>
    <property type="project" value="UniProtKB-SubCell"/>
</dbReference>
<dbReference type="Pfam" id="PF02326">
    <property type="entry name" value="YMF19"/>
    <property type="match status" value="1"/>
</dbReference>
<evidence type="ECO:0000256" key="18">
    <source>
        <dbReference type="ARBA" id="ARBA00030649"/>
    </source>
</evidence>
<dbReference type="GeneID" id="17675347"/>
<evidence type="ECO:0000256" key="3">
    <source>
        <dbReference type="ARBA" id="ARBA00010946"/>
    </source>
</evidence>
<proteinExistence type="inferred from homology"/>
<keyword evidence="11" id="KW-0067">ATP-binding</keyword>
<comment type="subcellular location">
    <subcellularLocation>
        <location evidence="2">Mitochondrion membrane</location>
        <topology evidence="2">Single-pass membrane protein</topology>
    </subcellularLocation>
</comment>
<accession>U5YE67</accession>
<keyword evidence="12" id="KW-1278">Translocase</keyword>
<gene>
    <name evidence="23" type="primary">atp8</name>
</gene>
<dbReference type="GO" id="GO:0006754">
    <property type="term" value="P:ATP biosynthetic process"/>
    <property type="evidence" value="ECO:0007669"/>
    <property type="project" value="UniProtKB-KW"/>
</dbReference>
<evidence type="ECO:0000256" key="14">
    <source>
        <dbReference type="ARBA" id="ARBA00023065"/>
    </source>
</evidence>
<evidence type="ECO:0000256" key="10">
    <source>
        <dbReference type="ARBA" id="ARBA00022781"/>
    </source>
</evidence>
<evidence type="ECO:0000256" key="7">
    <source>
        <dbReference type="ARBA" id="ARBA00022547"/>
    </source>
</evidence>
<reference evidence="23" key="1">
    <citation type="journal article" date="2013" name="Genome Biol. Evol.">
        <title>Tracing the evolution of streptophyte algae and their mitochondrial genome.</title>
        <authorList>
            <person name="Turmel M."/>
            <person name="Otis C."/>
            <person name="Lemieux C."/>
        </authorList>
    </citation>
    <scope>NUCLEOTIDE SEQUENCE</scope>
</reference>
<evidence type="ECO:0000256" key="9">
    <source>
        <dbReference type="ARBA" id="ARBA00022741"/>
    </source>
</evidence>
<dbReference type="RefSeq" id="YP_008816077.1">
    <property type="nucleotide sequence ID" value="NC_022861.1"/>
</dbReference>
<geneLocation type="mitochondrion" evidence="23"/>
<evidence type="ECO:0000256" key="4">
    <source>
        <dbReference type="ARBA" id="ARBA00011648"/>
    </source>
</evidence>
<evidence type="ECO:0000256" key="2">
    <source>
        <dbReference type="ARBA" id="ARBA00004304"/>
    </source>
</evidence>
<evidence type="ECO:0000256" key="6">
    <source>
        <dbReference type="ARBA" id="ARBA00022448"/>
    </source>
</evidence>
<dbReference type="GO" id="GO:0005524">
    <property type="term" value="F:ATP binding"/>
    <property type="evidence" value="ECO:0007669"/>
    <property type="project" value="UniProtKB-KW"/>
</dbReference>
<dbReference type="GO" id="GO:1902600">
    <property type="term" value="P:proton transmembrane transport"/>
    <property type="evidence" value="ECO:0007669"/>
    <property type="project" value="UniProtKB-KW"/>
</dbReference>
<comment type="catalytic activity">
    <reaction evidence="19">
        <text>ATP + H2O + 4 H(+)(in) = ADP + phosphate + 5 H(+)(out)</text>
        <dbReference type="Rhea" id="RHEA:57720"/>
        <dbReference type="ChEBI" id="CHEBI:15377"/>
        <dbReference type="ChEBI" id="CHEBI:15378"/>
        <dbReference type="ChEBI" id="CHEBI:30616"/>
        <dbReference type="ChEBI" id="CHEBI:43474"/>
        <dbReference type="ChEBI" id="CHEBI:456216"/>
        <dbReference type="EC" id="7.1.2.2"/>
    </reaction>
</comment>
<keyword evidence="8 21" id="KW-0812">Transmembrane</keyword>
<dbReference type="AlphaFoldDB" id="U5YE67"/>
<protein>
    <recommendedName>
        <fullName evidence="5">H(+)-transporting two-sector ATPase</fullName>
        <ecNumber evidence="5">7.1.2.2</ecNumber>
    </recommendedName>
    <alternativeName>
        <fullName evidence="18">Mitochondrial protein YMF19</fullName>
    </alternativeName>
</protein>
<evidence type="ECO:0000256" key="1">
    <source>
        <dbReference type="ARBA" id="ARBA00003096"/>
    </source>
</evidence>
<keyword evidence="14" id="KW-0406">Ion transport</keyword>
<keyword evidence="16 21" id="KW-0472">Membrane</keyword>
<evidence type="ECO:0000256" key="17">
    <source>
        <dbReference type="ARBA" id="ARBA00023310"/>
    </source>
</evidence>
<keyword evidence="9" id="KW-0547">Nucleotide-binding</keyword>
<comment type="similarity">
    <text evidence="3">Belongs to the ATPase protein YMF19 family.</text>
</comment>
<name>U5YE67_9VIRI</name>
<feature type="domain" description="ATP synthase YMF19-like N-terminal" evidence="22">
    <location>
        <begin position="34"/>
        <end position="82"/>
    </location>
</feature>
<evidence type="ECO:0000256" key="8">
    <source>
        <dbReference type="ARBA" id="ARBA00022692"/>
    </source>
</evidence>
<evidence type="ECO:0000256" key="13">
    <source>
        <dbReference type="ARBA" id="ARBA00022989"/>
    </source>
</evidence>
<keyword evidence="7" id="KW-0138">CF(0)</keyword>
<dbReference type="PANTHER" id="PTHR36816:SF1">
    <property type="entry name" value="ATP SYNTHASE PROTEIN YMF19"/>
    <property type="match status" value="1"/>
</dbReference>
<keyword evidence="15 23" id="KW-0496">Mitochondrion</keyword>
<dbReference type="InterPro" id="IPR044975">
    <property type="entry name" value="YMF19-like"/>
</dbReference>
<comment type="function">
    <text evidence="1">This is one of the chains of the nonenzymatic component (CF(0) subunit) of the mitochondrial ATPase complex.</text>
</comment>
<evidence type="ECO:0000256" key="15">
    <source>
        <dbReference type="ARBA" id="ARBA00023128"/>
    </source>
</evidence>